<protein>
    <submittedName>
        <fullName evidence="1">Uncharacterized protein</fullName>
    </submittedName>
</protein>
<proteinExistence type="predicted"/>
<sequence length="70" mass="8579">MNMRYQDFKKQESELYDKIWELSEELDRLDKEGKDITDIIQRFGEVMEEFLLFRSREAKTKDLVEVNDEN</sequence>
<organism evidence="1 2">
    <name type="scientific">Sporomusa ovata</name>
    <dbReference type="NCBI Taxonomy" id="2378"/>
    <lineage>
        <taxon>Bacteria</taxon>
        <taxon>Bacillati</taxon>
        <taxon>Bacillota</taxon>
        <taxon>Negativicutes</taxon>
        <taxon>Selenomonadales</taxon>
        <taxon>Sporomusaceae</taxon>
        <taxon>Sporomusa</taxon>
    </lineage>
</organism>
<accession>A0A0U1KS34</accession>
<reference evidence="2" key="1">
    <citation type="submission" date="2015-03" db="EMBL/GenBank/DDBJ databases">
        <authorList>
            <person name="Nijsse Bart"/>
        </authorList>
    </citation>
    <scope>NUCLEOTIDE SEQUENCE [LARGE SCALE GENOMIC DNA]</scope>
</reference>
<dbReference type="EMBL" id="CTRP01000003">
    <property type="protein sequence ID" value="CQR70240.1"/>
    <property type="molecule type" value="Genomic_DNA"/>
</dbReference>
<name>A0A0U1KS34_9FIRM</name>
<dbReference type="RefSeq" id="WP_021168980.1">
    <property type="nucleotide sequence ID" value="NZ_CTRP01000003.1"/>
</dbReference>
<dbReference type="AlphaFoldDB" id="A0A0U1KS34"/>
<evidence type="ECO:0000313" key="1">
    <source>
        <dbReference type="EMBL" id="CQR70240.1"/>
    </source>
</evidence>
<gene>
    <name evidence="1" type="ORF">SpAn4DRAFT_1209</name>
</gene>
<evidence type="ECO:0000313" key="2">
    <source>
        <dbReference type="Proteomes" id="UP000049855"/>
    </source>
</evidence>
<keyword evidence="2" id="KW-1185">Reference proteome</keyword>
<dbReference type="Proteomes" id="UP000049855">
    <property type="component" value="Unassembled WGS sequence"/>
</dbReference>